<dbReference type="SUPFAM" id="SSF159888">
    <property type="entry name" value="YdhG-like"/>
    <property type="match status" value="1"/>
</dbReference>
<proteinExistence type="predicted"/>
<dbReference type="Proteomes" id="UP000030364">
    <property type="component" value="Unassembled WGS sequence"/>
</dbReference>
<sequence>MGKAEDAFQALLAQLPEPDRALAVGLHALVQAHAPALTPRTWYGMPAYALKGRVVLFFQPASRFKTRYATLGFTHEARLDEGEIWPVAFALKALTPEVERTVLRLLQRALEGLS</sequence>
<evidence type="ECO:0000313" key="1">
    <source>
        <dbReference type="EMBL" id="KGQ20889.1"/>
    </source>
</evidence>
<accession>A0A0A2X6K8</accession>
<name>A0A0A2X6K8_THEFI</name>
<dbReference type="AlphaFoldDB" id="A0A0A2X6K8"/>
<dbReference type="PATRIC" id="fig|276.5.peg.2332"/>
<protein>
    <recommendedName>
        <fullName evidence="3">YdhG-like domain-containing protein</fullName>
    </recommendedName>
</protein>
<reference evidence="1 2" key="1">
    <citation type="journal article" date="2015" name="Genome Announc.">
        <title>Draft Genome Sequence of the Thermophile Thermus filiformis ATCC 43280, Producer of Carotenoid-(Di)glucoside-Branched Fatty Acid (Di)esters and Source of Hyperthermostable Enzymes of Biotechnological Interest.</title>
        <authorList>
            <person name="Mandelli F."/>
            <person name="Oliveira Ramires B."/>
            <person name="Couger M.B."/>
            <person name="Paixao D.A."/>
            <person name="Camilo C.M."/>
            <person name="Polikarpov I."/>
            <person name="Prade R."/>
            <person name="Riano-Pachon D.M."/>
            <person name="Squina F.M."/>
        </authorList>
    </citation>
    <scope>NUCLEOTIDE SEQUENCE [LARGE SCALE GENOMIC DNA]</scope>
    <source>
        <strain evidence="1 2">ATCC 43280</strain>
    </source>
</reference>
<dbReference type="STRING" id="276.THFILI_02395"/>
<gene>
    <name evidence="1" type="ORF">THFILI_02395</name>
</gene>
<comment type="caution">
    <text evidence="1">The sequence shown here is derived from an EMBL/GenBank/DDBJ whole genome shotgun (WGS) entry which is preliminary data.</text>
</comment>
<evidence type="ECO:0008006" key="3">
    <source>
        <dbReference type="Google" id="ProtNLM"/>
    </source>
</evidence>
<dbReference type="EMBL" id="JPSL02000036">
    <property type="protein sequence ID" value="KGQ20889.1"/>
    <property type="molecule type" value="Genomic_DNA"/>
</dbReference>
<keyword evidence="2" id="KW-1185">Reference proteome</keyword>
<dbReference type="RefSeq" id="WP_038067650.1">
    <property type="nucleotide sequence ID" value="NZ_JPSL02000036.1"/>
</dbReference>
<evidence type="ECO:0000313" key="2">
    <source>
        <dbReference type="Proteomes" id="UP000030364"/>
    </source>
</evidence>
<dbReference type="Gene3D" id="3.90.1150.200">
    <property type="match status" value="1"/>
</dbReference>
<organism evidence="1 2">
    <name type="scientific">Thermus filiformis</name>
    <dbReference type="NCBI Taxonomy" id="276"/>
    <lineage>
        <taxon>Bacteria</taxon>
        <taxon>Thermotogati</taxon>
        <taxon>Deinococcota</taxon>
        <taxon>Deinococci</taxon>
        <taxon>Thermales</taxon>
        <taxon>Thermaceae</taxon>
        <taxon>Thermus</taxon>
    </lineage>
</organism>
<dbReference type="OrthoDB" id="32458at2"/>